<dbReference type="EMBL" id="UPTC01000502">
    <property type="protein sequence ID" value="VBB28936.1"/>
    <property type="molecule type" value="Genomic_DNA"/>
</dbReference>
<sequence length="325" mass="38120">MRLLGTLLQVLMKEAKDKRAGTENEMPSVGIVIIRSNLLCCGFFGKIVFALITEQLCALQPDESKHYAIFSNKIETPVCELTWILHQWQKNMYSANPFDVPSAGYLLIDRLSQVIVDDGSTSVNLLKRQQDYPWNHLPKLDPIGLGSHFLSSSFERRLRDFYKLTENIREADLEQSNEMHLCLGRKQLLEETQKQSEIVPNEILSEMEEMWMDYYSNLKFAGRRIKMLMTRVQYELRPALEFLNHGNIYDVTCGYSLFSMGNYFQFLIRGLWIYDHIIYEEIENETVRCNQLITHWAEKGVVLERDLEALRFWKSDDLDYDEDND</sequence>
<reference evidence="1 2" key="1">
    <citation type="submission" date="2018-08" db="EMBL/GenBank/DDBJ databases">
        <authorList>
            <person name="Laetsch R D."/>
            <person name="Stevens L."/>
            <person name="Kumar S."/>
            <person name="Blaxter L. M."/>
        </authorList>
    </citation>
    <scope>NUCLEOTIDE SEQUENCE [LARGE SCALE GENOMIC DNA]</scope>
</reference>
<gene>
    <name evidence="1" type="ORF">NAV_LOCUS3750</name>
</gene>
<keyword evidence="2" id="KW-1185">Reference proteome</keyword>
<protein>
    <submittedName>
        <fullName evidence="1">Uncharacterized protein</fullName>
    </submittedName>
</protein>
<evidence type="ECO:0000313" key="2">
    <source>
        <dbReference type="Proteomes" id="UP000276991"/>
    </source>
</evidence>
<name>A0A498S6A2_ACAVI</name>
<proteinExistence type="predicted"/>
<organism evidence="1 2">
    <name type="scientific">Acanthocheilonema viteae</name>
    <name type="common">Filarial nematode worm</name>
    <name type="synonym">Dipetalonema viteae</name>
    <dbReference type="NCBI Taxonomy" id="6277"/>
    <lineage>
        <taxon>Eukaryota</taxon>
        <taxon>Metazoa</taxon>
        <taxon>Ecdysozoa</taxon>
        <taxon>Nematoda</taxon>
        <taxon>Chromadorea</taxon>
        <taxon>Rhabditida</taxon>
        <taxon>Spirurina</taxon>
        <taxon>Spiruromorpha</taxon>
        <taxon>Filarioidea</taxon>
        <taxon>Onchocercidae</taxon>
        <taxon>Acanthocheilonema</taxon>
    </lineage>
</organism>
<accession>A0A498S6A2</accession>
<evidence type="ECO:0000313" key="1">
    <source>
        <dbReference type="EMBL" id="VBB28936.1"/>
    </source>
</evidence>
<dbReference type="AlphaFoldDB" id="A0A498S6A2"/>
<dbReference type="OrthoDB" id="10341985at2759"/>
<dbReference type="Proteomes" id="UP000276991">
    <property type="component" value="Unassembled WGS sequence"/>
</dbReference>